<reference evidence="1 2" key="1">
    <citation type="submission" date="2017-11" db="EMBL/GenBank/DDBJ databases">
        <title>Complete genome of a free-living desiccation-tolerant cyanobacterium and its photosynthetic adaptation to extreme terrestrial habitat.</title>
        <authorList>
            <person name="Shang J."/>
        </authorList>
    </citation>
    <scope>NUCLEOTIDE SEQUENCE [LARGE SCALE GENOMIC DNA]</scope>
    <source>
        <strain evidence="1 2">CCNUN1</strain>
    </source>
</reference>
<keyword evidence="2" id="KW-1185">Reference proteome</keyword>
<proteinExistence type="predicted"/>
<evidence type="ECO:0000313" key="1">
    <source>
        <dbReference type="EMBL" id="AUB36394.1"/>
    </source>
</evidence>
<dbReference type="EMBL" id="CP024785">
    <property type="protein sequence ID" value="AUB36394.1"/>
    <property type="molecule type" value="Genomic_DNA"/>
</dbReference>
<accession>A0A2K8SLP9</accession>
<protein>
    <submittedName>
        <fullName evidence="1">Uncharacterized protein</fullName>
    </submittedName>
</protein>
<name>A0A2K8SLP9_9NOSO</name>
<dbReference type="Proteomes" id="UP000232003">
    <property type="component" value="Chromosome"/>
</dbReference>
<organism evidence="1 2">
    <name type="scientific">Nostoc flagelliforme CCNUN1</name>
    <dbReference type="NCBI Taxonomy" id="2038116"/>
    <lineage>
        <taxon>Bacteria</taxon>
        <taxon>Bacillati</taxon>
        <taxon>Cyanobacteriota</taxon>
        <taxon>Cyanophyceae</taxon>
        <taxon>Nostocales</taxon>
        <taxon>Nostocaceae</taxon>
        <taxon>Nostoc</taxon>
    </lineage>
</organism>
<sequence length="46" mass="4960">MRGLELLVLAILSFYFTPACITGVKGQDALAIANGKLVFKLLCLSF</sequence>
<gene>
    <name evidence="1" type="ORF">COO91_02306</name>
</gene>
<evidence type="ECO:0000313" key="2">
    <source>
        <dbReference type="Proteomes" id="UP000232003"/>
    </source>
</evidence>
<dbReference type="KEGG" id="nfl:COO91_02306"/>
<dbReference type="AlphaFoldDB" id="A0A2K8SLP9"/>